<dbReference type="RefSeq" id="WP_074641646.1">
    <property type="nucleotide sequence ID" value="NZ_FOFU01000002.1"/>
</dbReference>
<name>A0A1H9D5X4_9SPIR</name>
<protein>
    <submittedName>
        <fullName evidence="1">Uncharacterized protein</fullName>
    </submittedName>
</protein>
<sequence length="259" mass="30556">MKNNNLPEYLPEYKIEKSDEKSFSLKWEELMGWHLIPKLNEKISWGIYDLPSRKCDYLYDMKVIGRATVHGIEGVEITAEEYQFSKPEEKSVRGFVAQLTDTHCRYLATSYMADGVKHYVTFLDGEEFVENWGYGEDNCGHETQLSPKGLIKKEYDKVTCQNQNPVMDIVGRYEVTIGGKKYDTVCVVDLGSYNQNILSEHYLDKNGRTILWRRFNKNDWHLDRYKKLWTEQLPENERLSVNGETYVHWYDCITDFILR</sequence>
<dbReference type="AlphaFoldDB" id="A0A1H9D5X4"/>
<dbReference type="OrthoDB" id="1918609at2"/>
<gene>
    <name evidence="1" type="ORF">SAMN04487977_102450</name>
</gene>
<organism evidence="1 2">
    <name type="scientific">Treponema bryantii</name>
    <dbReference type="NCBI Taxonomy" id="163"/>
    <lineage>
        <taxon>Bacteria</taxon>
        <taxon>Pseudomonadati</taxon>
        <taxon>Spirochaetota</taxon>
        <taxon>Spirochaetia</taxon>
        <taxon>Spirochaetales</taxon>
        <taxon>Treponemataceae</taxon>
        <taxon>Treponema</taxon>
    </lineage>
</organism>
<reference evidence="1 2" key="1">
    <citation type="submission" date="2016-10" db="EMBL/GenBank/DDBJ databases">
        <authorList>
            <person name="de Groot N.N."/>
        </authorList>
    </citation>
    <scope>NUCLEOTIDE SEQUENCE [LARGE SCALE GENOMIC DNA]</scope>
    <source>
        <strain evidence="1 2">B25</strain>
    </source>
</reference>
<proteinExistence type="predicted"/>
<dbReference type="Proteomes" id="UP000182360">
    <property type="component" value="Unassembled WGS sequence"/>
</dbReference>
<accession>A0A1H9D5X4</accession>
<evidence type="ECO:0000313" key="2">
    <source>
        <dbReference type="Proteomes" id="UP000182360"/>
    </source>
</evidence>
<dbReference type="EMBL" id="FOFU01000002">
    <property type="protein sequence ID" value="SEQ08892.1"/>
    <property type="molecule type" value="Genomic_DNA"/>
</dbReference>
<keyword evidence="2" id="KW-1185">Reference proteome</keyword>
<evidence type="ECO:0000313" key="1">
    <source>
        <dbReference type="EMBL" id="SEQ08892.1"/>
    </source>
</evidence>